<sequence>MAYTFSWQHLHSQYLPWKHLLCSACGATIKAFGRDITSEDPKWSERSLIPSQSVGPGPVLFLFVYTVKKDVHGLDLVAMINHRSKDEEYDDDYDGDDPLQQRQRFRLSGIAQIGDWENQGFVVPWDRNAAVVGGPKRQKRIATVQPVTLPELLDETDNGSKLTGVPLNSRCWTLIQRVVGSEEAEQHLKCLLRVLQLRQLDDPLLGGTTRVQRASLASAIVASIVAGSEAGLTNRSPTSTT</sequence>
<keyword evidence="2" id="KW-1185">Reference proteome</keyword>
<reference evidence="1 2" key="1">
    <citation type="submission" date="2015-04" db="EMBL/GenBank/DDBJ databases">
        <authorList>
            <person name="Heijne W.H."/>
            <person name="Fedorova N.D."/>
            <person name="Nierman W.C."/>
            <person name="Vollebregt A.W."/>
            <person name="Zhao Z."/>
            <person name="Wu L."/>
            <person name="Kumar M."/>
            <person name="Stam H."/>
            <person name="van den Berg M.A."/>
            <person name="Pel H.J."/>
        </authorList>
    </citation>
    <scope>NUCLEOTIDE SEQUENCE [LARGE SCALE GENOMIC DNA]</scope>
    <source>
        <strain evidence="1 2">CBS 393.64</strain>
    </source>
</reference>
<gene>
    <name evidence="1" type="ORF">T310_0921</name>
</gene>
<proteinExistence type="predicted"/>
<evidence type="ECO:0000313" key="2">
    <source>
        <dbReference type="Proteomes" id="UP000053958"/>
    </source>
</evidence>
<comment type="caution">
    <text evidence="1">The sequence shown here is derived from an EMBL/GenBank/DDBJ whole genome shotgun (WGS) entry which is preliminary data.</text>
</comment>
<name>A0A0F4Z4N6_RASE3</name>
<dbReference type="EMBL" id="LASV01000038">
    <property type="protein sequence ID" value="KKA25056.1"/>
    <property type="molecule type" value="Genomic_DNA"/>
</dbReference>
<dbReference type="GeneID" id="25312975"/>
<organism evidence="1 2">
    <name type="scientific">Rasamsonia emersonii (strain ATCC 16479 / CBS 393.64 / IMI 116815)</name>
    <dbReference type="NCBI Taxonomy" id="1408163"/>
    <lineage>
        <taxon>Eukaryota</taxon>
        <taxon>Fungi</taxon>
        <taxon>Dikarya</taxon>
        <taxon>Ascomycota</taxon>
        <taxon>Pezizomycotina</taxon>
        <taxon>Eurotiomycetes</taxon>
        <taxon>Eurotiomycetidae</taxon>
        <taxon>Eurotiales</taxon>
        <taxon>Trichocomaceae</taxon>
        <taxon>Rasamsonia</taxon>
    </lineage>
</organism>
<dbReference type="AlphaFoldDB" id="A0A0F4Z4N6"/>
<dbReference type="Proteomes" id="UP000053958">
    <property type="component" value="Unassembled WGS sequence"/>
</dbReference>
<dbReference type="RefSeq" id="XP_013331668.1">
    <property type="nucleotide sequence ID" value="XM_013476214.1"/>
</dbReference>
<evidence type="ECO:0000313" key="1">
    <source>
        <dbReference type="EMBL" id="KKA25056.1"/>
    </source>
</evidence>
<dbReference type="OrthoDB" id="4524525at2759"/>
<accession>A0A0F4Z4N6</accession>
<protein>
    <submittedName>
        <fullName evidence="1">Uncharacterized protein</fullName>
    </submittedName>
</protein>